<evidence type="ECO:0000313" key="3">
    <source>
        <dbReference type="EMBL" id="TVU18303.1"/>
    </source>
</evidence>
<dbReference type="AlphaFoldDB" id="A0A5J9U3R3"/>
<sequence length="486" mass="55001">MAAAAQLTPGAVAAIAEHVDGYGRLKPVLQVMDVSARSMLMVLSDGVHTLQFTLAHAEEQRITDGSIVKGTIVHLREFTCNTIQHRRIIFIIKLGILQSECAIIGSPVPYGSMNVPSEQGPNVAAAAAQTYGATYSGDPGLPESSVAPRTSQVANNQGPDAPAIDNVGLPTYIFLFPFTGRKNFEQNVPRLDCFDSSLAIRATYTYNGHETGSNEDSHEYDRNEKCRSIFSNWIDSTENSYEYYRHWVIHEEHRKVCIQGLRVKNELFRHLTPGEEVCEIAFRAFKRIELQNSMKARIHVRRHFVTIDWARYALVYKPDHELWDDIFSSKWNGYDVAYCQMIISLVEIQKTWSCYVWDFTAMRLTIVDPLAREGNAELIRRKHFSRAAGLHAHLITCIDKRLPSHAKKTQAPLLWNFICLTNVAQEAESDNTALYSLYLALEFDGVQIRKPPTKDRLMDFRNSLAYHIVRIDGNTGYCPEKAMAIN</sequence>
<keyword evidence="4" id="KW-1185">Reference proteome</keyword>
<dbReference type="EMBL" id="RWGY01000029">
    <property type="protein sequence ID" value="TVU18303.1"/>
    <property type="molecule type" value="Genomic_DNA"/>
</dbReference>
<evidence type="ECO:0000313" key="4">
    <source>
        <dbReference type="Proteomes" id="UP000324897"/>
    </source>
</evidence>
<feature type="compositionally biased region" description="Polar residues" evidence="1">
    <location>
        <begin position="147"/>
        <end position="158"/>
    </location>
</feature>
<protein>
    <recommendedName>
        <fullName evidence="2">Replication factor-A protein 1 N-terminal domain-containing protein</fullName>
    </recommendedName>
</protein>
<gene>
    <name evidence="3" type="ORF">EJB05_34393</name>
</gene>
<dbReference type="Gene3D" id="2.40.50.140">
    <property type="entry name" value="Nucleic acid-binding proteins"/>
    <property type="match status" value="1"/>
</dbReference>
<reference evidence="3 4" key="1">
    <citation type="journal article" date="2019" name="Sci. Rep.">
        <title>A high-quality genome of Eragrostis curvula grass provides insights into Poaceae evolution and supports new strategies to enhance forage quality.</title>
        <authorList>
            <person name="Carballo J."/>
            <person name="Santos B.A.C.M."/>
            <person name="Zappacosta D."/>
            <person name="Garbus I."/>
            <person name="Selva J.P."/>
            <person name="Gallo C.A."/>
            <person name="Diaz A."/>
            <person name="Albertini E."/>
            <person name="Caccamo M."/>
            <person name="Echenique V."/>
        </authorList>
    </citation>
    <scope>NUCLEOTIDE SEQUENCE [LARGE SCALE GENOMIC DNA]</scope>
    <source>
        <strain evidence="4">cv. Victoria</strain>
        <tissue evidence="3">Leaf</tissue>
    </source>
</reference>
<feature type="non-terminal residue" evidence="3">
    <location>
        <position position="1"/>
    </location>
</feature>
<dbReference type="GO" id="GO:0005634">
    <property type="term" value="C:nucleus"/>
    <property type="evidence" value="ECO:0007669"/>
    <property type="project" value="InterPro"/>
</dbReference>
<evidence type="ECO:0000259" key="2">
    <source>
        <dbReference type="Pfam" id="PF04057"/>
    </source>
</evidence>
<comment type="caution">
    <text evidence="3">The sequence shown here is derived from an EMBL/GenBank/DDBJ whole genome shotgun (WGS) entry which is preliminary data.</text>
</comment>
<dbReference type="OrthoDB" id="1436008at2759"/>
<organism evidence="3 4">
    <name type="scientific">Eragrostis curvula</name>
    <name type="common">weeping love grass</name>
    <dbReference type="NCBI Taxonomy" id="38414"/>
    <lineage>
        <taxon>Eukaryota</taxon>
        <taxon>Viridiplantae</taxon>
        <taxon>Streptophyta</taxon>
        <taxon>Embryophyta</taxon>
        <taxon>Tracheophyta</taxon>
        <taxon>Spermatophyta</taxon>
        <taxon>Magnoliopsida</taxon>
        <taxon>Liliopsida</taxon>
        <taxon>Poales</taxon>
        <taxon>Poaceae</taxon>
        <taxon>PACMAD clade</taxon>
        <taxon>Chloridoideae</taxon>
        <taxon>Eragrostideae</taxon>
        <taxon>Eragrostidinae</taxon>
        <taxon>Eragrostis</taxon>
    </lineage>
</organism>
<dbReference type="Gramene" id="TVU18303">
    <property type="protein sequence ID" value="TVU18303"/>
    <property type="gene ID" value="EJB05_34393"/>
</dbReference>
<feature type="region of interest" description="Disordered" evidence="1">
    <location>
        <begin position="138"/>
        <end position="158"/>
    </location>
</feature>
<accession>A0A5J9U3R3</accession>
<dbReference type="Pfam" id="PF04057">
    <property type="entry name" value="Rep-A_N"/>
    <property type="match status" value="1"/>
</dbReference>
<dbReference type="Proteomes" id="UP000324897">
    <property type="component" value="Chromosome 7"/>
</dbReference>
<dbReference type="GO" id="GO:0003677">
    <property type="term" value="F:DNA binding"/>
    <property type="evidence" value="ECO:0007669"/>
    <property type="project" value="InterPro"/>
</dbReference>
<dbReference type="GO" id="GO:0006260">
    <property type="term" value="P:DNA replication"/>
    <property type="evidence" value="ECO:0007669"/>
    <property type="project" value="InterPro"/>
</dbReference>
<dbReference type="InterPro" id="IPR007199">
    <property type="entry name" value="Rep_factor-A_N"/>
</dbReference>
<proteinExistence type="predicted"/>
<evidence type="ECO:0000256" key="1">
    <source>
        <dbReference type="SAM" id="MobiDB-lite"/>
    </source>
</evidence>
<feature type="domain" description="Replication factor-A protein 1 N-terminal" evidence="2">
    <location>
        <begin position="7"/>
        <end position="98"/>
    </location>
</feature>
<dbReference type="InterPro" id="IPR012340">
    <property type="entry name" value="NA-bd_OB-fold"/>
</dbReference>
<dbReference type="SUPFAM" id="SSF50249">
    <property type="entry name" value="Nucleic acid-binding proteins"/>
    <property type="match status" value="1"/>
</dbReference>
<name>A0A5J9U3R3_9POAL</name>